<evidence type="ECO:0000259" key="8">
    <source>
        <dbReference type="Pfam" id="PF23389"/>
    </source>
</evidence>
<dbReference type="InterPro" id="IPR015943">
    <property type="entry name" value="WD40/YVTN_repeat-like_dom_sf"/>
</dbReference>
<sequence length="1360" mass="153936">MKQLFIVSQESNGKGPVVFSWQKSGNYLACVGPYRRVQIFDRQGNLFHQISLEDPGRVLALDWDCSDETLAIMQEGSSKIPLFHINTKKEESIETNTKELSFMRWAAAGPYLAIGSVKGTLLIYNKKLSKYVPIKGKHTKKITCGSWNSQNVLALGSEDLQVTISDVGGDTLKQKQAKTEPKGMEFVRVKKRNAKDTTVAAIVGGNFWMYDYDDETESKPTELGFSDEYGRMISFKSFGDGYLLLGFDRGYVVIASTHSDEIGMEVNSCKVHDSELKYVTYCEALKKGASIGENCVKVFDLSDLSAFDTNVIDKYELDNEYGALSRAEWTEDGQILTVSSNNGNLYNFLTSIPALNDCHGKNVLMLVSLRELIIKDEVTEKIIARFSIDIEPSFVALGPEHVAVGMNNRVWYYRIDNGKATLISTREYLGTVEKVCVGFDYAAVLSGGKITLHLIEDPAQDEKWKGREEKHFPEKDDGSSITTLTMAPDFLIYGTSRGALYYFSLDDWSTVNEFRHDVGITSVFTNIIGTRLVFIDETNAGFLYSPVDDSLCGIDSFPSSVDKVLWDQADQNIFVACDSKKFTTYVYSHTTRWGPKVYVVKLDGDTPSKTPRPEGFSPIFLNNGKVCCQMKNGSIAHIRLSSHSEIEVKSKEDKKRAFAQNIALLRLEDAWSNAFDLNQEDFWNKLKDVAIDNLELELALRVYRLKGNASMVMALSELINLDEINLIIGNLAMISGDFTDAESKFLQSTQPIKALEMRRDLMNWDRALQLAQTLDPKQIPLISREYANQLELKGEFQKAYELYQRALMDSNPENNAHNQMCNEGLCRITIRLGDLRKGFELAMKSKNKKLCRECAQIFEELSQFDDAAALYEEAEMYEKAAEVYIQNKSYSKVTNLMKSKNIMNPRLHLQFAKAKELEGKYEEAANSYEKAGDINSVININLRYLNNIPKAIELVKKTNSTDGANLIATYCKEKGNYRSAIEFLIMAEKVEEAFDIAKTHDEMDTYAKIIENKAEKSDYLSIAKYYESKVALDKAADYYFKCDEFATALTLYVQCSSRLKQDSKEMESVIDKAIDVVAAAKNDNLTHSLIDFLMGQVDNVPKDPKHVFRLYMALGNFKQAASTALVIAKQEQEIGNYQIAHSILYDTVRQLEKKGHHVQFELRESLNLLHSYLIVKYLTKMQEQTIASRMLLRITKNISKFPHHIVPILTSSVLLCYKSGLKKSAFENATILVRPEHQNLIPAEKKKTIVQLVRKRKAYEDEQENTSPCPICSAQVPDFSLYCEHCMNNLPMCISSGMHMTLDDWCQCPQCEFSSKHSFFIKMLETLGNKCPMCSQVVNPKDVQKLSTEQAKLVVEKYLK</sequence>
<evidence type="ECO:0000256" key="1">
    <source>
        <dbReference type="ARBA" id="ARBA00004138"/>
    </source>
</evidence>
<dbReference type="Pfam" id="PF24762">
    <property type="entry name" value="TPR_IF140-IFT172"/>
    <property type="match status" value="1"/>
</dbReference>
<keyword evidence="5" id="KW-0966">Cell projection</keyword>
<evidence type="ECO:0000259" key="9">
    <source>
        <dbReference type="Pfam" id="PF24762"/>
    </source>
</evidence>
<evidence type="ECO:0000259" key="6">
    <source>
        <dbReference type="Pfam" id="PF15911"/>
    </source>
</evidence>
<dbReference type="InterPro" id="IPR056157">
    <property type="entry name" value="TPR_IFT80_172_dom"/>
</dbReference>
<evidence type="ECO:0000313" key="11">
    <source>
        <dbReference type="Proteomes" id="UP000444721"/>
    </source>
</evidence>
<evidence type="ECO:0000259" key="7">
    <source>
        <dbReference type="Pfam" id="PF23387"/>
    </source>
</evidence>
<feature type="domain" description="IFT80/172/WDR35 TPR" evidence="7">
    <location>
        <begin position="683"/>
        <end position="773"/>
    </location>
</feature>
<dbReference type="Pfam" id="PF15911">
    <property type="entry name" value="Beta-prop_WDR19_2nd"/>
    <property type="match status" value="1"/>
</dbReference>
<dbReference type="VEuPathDB" id="AmoebaDB:NfTy_047750"/>
<dbReference type="VEuPathDB" id="AmoebaDB:NF0070120"/>
<dbReference type="Pfam" id="PF23387">
    <property type="entry name" value="TPR_IFT80_172"/>
    <property type="match status" value="1"/>
</dbReference>
<comment type="caution">
    <text evidence="10">The sequence shown here is derived from an EMBL/GenBank/DDBJ whole genome shotgun (WGS) entry which is preliminary data.</text>
</comment>
<dbReference type="Gene3D" id="1.25.40.470">
    <property type="match status" value="2"/>
</dbReference>
<dbReference type="GO" id="GO:0035721">
    <property type="term" value="P:intraciliary retrograde transport"/>
    <property type="evidence" value="ECO:0007669"/>
    <property type="project" value="InterPro"/>
</dbReference>
<keyword evidence="2" id="KW-0853">WD repeat</keyword>
<dbReference type="InterPro" id="IPR057855">
    <property type="entry name" value="Beta-prop_WDR19_1st"/>
</dbReference>
<name>A0A6A5BI12_NAEFO</name>
<dbReference type="OMA" id="NDMLTHT"/>
<dbReference type="OrthoDB" id="10250638at2759"/>
<dbReference type="VEuPathDB" id="AmoebaDB:FDP41_008908"/>
<dbReference type="GO" id="GO:0005929">
    <property type="term" value="C:cilium"/>
    <property type="evidence" value="ECO:0007669"/>
    <property type="project" value="UniProtKB-SubCell"/>
</dbReference>
<dbReference type="Gene3D" id="2.130.10.10">
    <property type="entry name" value="YVTN repeat-like/Quinoprotein amine dehydrogenase"/>
    <property type="match status" value="1"/>
</dbReference>
<dbReference type="Proteomes" id="UP000444721">
    <property type="component" value="Unassembled WGS sequence"/>
</dbReference>
<dbReference type="GO" id="GO:0060271">
    <property type="term" value="P:cilium assembly"/>
    <property type="evidence" value="ECO:0007669"/>
    <property type="project" value="TreeGrafter"/>
</dbReference>
<organism evidence="10 11">
    <name type="scientific">Naegleria fowleri</name>
    <name type="common">Brain eating amoeba</name>
    <dbReference type="NCBI Taxonomy" id="5763"/>
    <lineage>
        <taxon>Eukaryota</taxon>
        <taxon>Discoba</taxon>
        <taxon>Heterolobosea</taxon>
        <taxon>Tetramitia</taxon>
        <taxon>Eutetramitia</taxon>
        <taxon>Vahlkampfiidae</taxon>
        <taxon>Naegleria</taxon>
    </lineage>
</organism>
<dbReference type="InterPro" id="IPR011044">
    <property type="entry name" value="Quino_amine_DH_bsu"/>
</dbReference>
<proteinExistence type="predicted"/>
<dbReference type="GO" id="GO:0030991">
    <property type="term" value="C:intraciliary transport particle A"/>
    <property type="evidence" value="ECO:0007669"/>
    <property type="project" value="TreeGrafter"/>
</dbReference>
<keyword evidence="3" id="KW-0677">Repeat</keyword>
<gene>
    <name evidence="10" type="ORF">FDP41_008908</name>
</gene>
<accession>A0A6A5BI12</accession>
<dbReference type="RefSeq" id="XP_044557373.1">
    <property type="nucleotide sequence ID" value="XM_044712810.1"/>
</dbReference>
<evidence type="ECO:0000256" key="5">
    <source>
        <dbReference type="ARBA" id="ARBA00023273"/>
    </source>
</evidence>
<dbReference type="InterPro" id="IPR040379">
    <property type="entry name" value="WDR19/dyf-2"/>
</dbReference>
<dbReference type="SUPFAM" id="SSF69322">
    <property type="entry name" value="Tricorn protease domain 2"/>
    <property type="match status" value="1"/>
</dbReference>
<feature type="domain" description="WDR19 first beta-propeller" evidence="8">
    <location>
        <begin position="17"/>
        <end position="343"/>
    </location>
</feature>
<dbReference type="Pfam" id="PF23389">
    <property type="entry name" value="Beta-prop_WDR19_1st"/>
    <property type="match status" value="1"/>
</dbReference>
<evidence type="ECO:0000256" key="4">
    <source>
        <dbReference type="ARBA" id="ARBA00023069"/>
    </source>
</evidence>
<keyword evidence="11" id="KW-1185">Reference proteome</keyword>
<reference evidence="10 11" key="1">
    <citation type="journal article" date="2019" name="Sci. Rep.">
        <title>Nanopore sequencing improves the draft genome of the human pathogenic amoeba Naegleria fowleri.</title>
        <authorList>
            <person name="Liechti N."/>
            <person name="Schurch N."/>
            <person name="Bruggmann R."/>
            <person name="Wittwer M."/>
        </authorList>
    </citation>
    <scope>NUCLEOTIDE SEQUENCE [LARGE SCALE GENOMIC DNA]</scope>
    <source>
        <strain evidence="10 11">ATCC 30894</strain>
    </source>
</reference>
<feature type="domain" description="IF140/IFT172/WDR19 TPR" evidence="9">
    <location>
        <begin position="905"/>
        <end position="1055"/>
    </location>
</feature>
<dbReference type="SUPFAM" id="SSF48452">
    <property type="entry name" value="TPR-like"/>
    <property type="match status" value="1"/>
</dbReference>
<evidence type="ECO:0000256" key="2">
    <source>
        <dbReference type="ARBA" id="ARBA00022574"/>
    </source>
</evidence>
<evidence type="ECO:0008006" key="12">
    <source>
        <dbReference type="Google" id="ProtNLM"/>
    </source>
</evidence>
<comment type="subcellular location">
    <subcellularLocation>
        <location evidence="1">Cell projection</location>
        <location evidence="1">Cilium</location>
    </subcellularLocation>
</comment>
<dbReference type="EMBL" id="VFQX01000066">
    <property type="protein sequence ID" value="KAF0972659.1"/>
    <property type="molecule type" value="Genomic_DNA"/>
</dbReference>
<protein>
    <recommendedName>
        <fullName evidence="12">Anaphase-promoting complex subunit 4 WD40 domain-containing protein</fullName>
    </recommendedName>
</protein>
<dbReference type="InterPro" id="IPR011990">
    <property type="entry name" value="TPR-like_helical_dom_sf"/>
</dbReference>
<dbReference type="SUPFAM" id="SSF50969">
    <property type="entry name" value="YVTN repeat-like/Quinoprotein amine dehydrogenase"/>
    <property type="match status" value="1"/>
</dbReference>
<dbReference type="InterPro" id="IPR056168">
    <property type="entry name" value="TPR_IF140/IFT172/WDR19"/>
</dbReference>
<keyword evidence="4" id="KW-0969">Cilium</keyword>
<dbReference type="GeneID" id="68116125"/>
<dbReference type="InterPro" id="IPR039468">
    <property type="entry name" value="WDR19_WD40_rpt"/>
</dbReference>
<feature type="domain" description="WDR19 WD40 repeat" evidence="6">
    <location>
        <begin position="364"/>
        <end position="643"/>
    </location>
</feature>
<dbReference type="PANTHER" id="PTHR14920:SF0">
    <property type="entry name" value="WD REPEAT DOMAIN 19"/>
    <property type="match status" value="1"/>
</dbReference>
<evidence type="ECO:0000313" key="10">
    <source>
        <dbReference type="EMBL" id="KAF0972659.1"/>
    </source>
</evidence>
<dbReference type="PANTHER" id="PTHR14920">
    <property type="entry name" value="OSMOTIC AVOIDANCE ABNORMAL PROTEIN 1/WD REPEAT MEMBRANE PROTEIN"/>
    <property type="match status" value="1"/>
</dbReference>
<evidence type="ECO:0000256" key="3">
    <source>
        <dbReference type="ARBA" id="ARBA00022737"/>
    </source>
</evidence>